<feature type="transmembrane region" description="Helical" evidence="10">
    <location>
        <begin position="140"/>
        <end position="156"/>
    </location>
</feature>
<evidence type="ECO:0000256" key="1">
    <source>
        <dbReference type="ARBA" id="ARBA00004141"/>
    </source>
</evidence>
<dbReference type="GO" id="GO:0005886">
    <property type="term" value="C:plasma membrane"/>
    <property type="evidence" value="ECO:0007669"/>
    <property type="project" value="TreeGrafter"/>
</dbReference>
<dbReference type="InterPro" id="IPR000425">
    <property type="entry name" value="MIP"/>
</dbReference>
<dbReference type="STRING" id="1305764.R9P987"/>
<dbReference type="Pfam" id="PF00230">
    <property type="entry name" value="MIP"/>
    <property type="match status" value="1"/>
</dbReference>
<evidence type="ECO:0000313" key="12">
    <source>
        <dbReference type="Proteomes" id="UP000014071"/>
    </source>
</evidence>
<evidence type="ECO:0000256" key="6">
    <source>
        <dbReference type="ARBA" id="ARBA00022989"/>
    </source>
</evidence>
<dbReference type="PANTHER" id="PTHR19139">
    <property type="entry name" value="AQUAPORIN TRANSPORTER"/>
    <property type="match status" value="1"/>
</dbReference>
<feature type="transmembrane region" description="Helical" evidence="10">
    <location>
        <begin position="202"/>
        <end position="223"/>
    </location>
</feature>
<keyword evidence="6 10" id="KW-1133">Transmembrane helix</keyword>
<dbReference type="GeneID" id="24110673"/>
<dbReference type="Gene3D" id="1.20.1080.10">
    <property type="entry name" value="Glycerol uptake facilitator protein"/>
    <property type="match status" value="1"/>
</dbReference>
<feature type="region of interest" description="Disordered" evidence="9">
    <location>
        <begin position="1"/>
        <end position="31"/>
    </location>
</feature>
<dbReference type="InterPro" id="IPR034294">
    <property type="entry name" value="Aquaporin_transptr"/>
</dbReference>
<feature type="transmembrane region" description="Helical" evidence="10">
    <location>
        <begin position="275"/>
        <end position="295"/>
    </location>
</feature>
<evidence type="ECO:0000256" key="3">
    <source>
        <dbReference type="ARBA" id="ARBA00022448"/>
    </source>
</evidence>
<evidence type="ECO:0000256" key="9">
    <source>
        <dbReference type="SAM" id="MobiDB-lite"/>
    </source>
</evidence>
<dbReference type="InterPro" id="IPR023271">
    <property type="entry name" value="Aquaporin-like"/>
</dbReference>
<dbReference type="HOGENOM" id="CLU_020019_1_6_1"/>
<sequence>MTMVETSPAPTVTAPPGSGGRLSTDTAHSHRRHRRFSLGFHHKHHDAFGNPLPRRRHHFGKPKMSGFKEHFMAGLGEFIGTTMFLFLAEGGAKTAQLSTSAAQSQTATPLSNETIMFIALSFGMSLLVTAWMFYRVTGGLFNPAITVALWWVGVLTSRRAVVLFLSQILGGIAGAALVLGLTPTNSVNQVTTTLQPGINITQGFLIEMLLTSILVFSVLMLAVEKHRATYLAPVGIGLTLLAAHLFGAVWTGCGMNPARSFGPAVVAGQFNSDHWIYWIAPLVGGFLAVAYFSFLKLLKYNSVVMDQDSDKEITGLKPMHTRLWNLVRHGQNPSALNPESSTHYDTKARETFDKEEKAAFEEREQMRKGMMDRPVFEGHANDALTGKLGTSNNTEVLSTGSGSTAMHSNGGAHGPILPK</sequence>
<keyword evidence="4 8" id="KW-0812">Transmembrane</keyword>
<evidence type="ECO:0000256" key="5">
    <source>
        <dbReference type="ARBA" id="ARBA00022737"/>
    </source>
</evidence>
<gene>
    <name evidence="11" type="ORF">PHSY_005395</name>
</gene>
<feature type="transmembrane region" description="Helical" evidence="10">
    <location>
        <begin position="115"/>
        <end position="134"/>
    </location>
</feature>
<evidence type="ECO:0000256" key="8">
    <source>
        <dbReference type="RuleBase" id="RU000477"/>
    </source>
</evidence>
<name>R9P987_PSEHS</name>
<reference evidence="12" key="1">
    <citation type="journal article" date="2013" name="Genome Announc.">
        <title>Draft genome sequence of the basidiomycetous yeast-like fungus Pseudozyma hubeiensis SY62, which produces an abundant amount of the biosurfactant mannosylerythritol lipids.</title>
        <authorList>
            <person name="Konishi M."/>
            <person name="Hatada Y."/>
            <person name="Horiuchi J."/>
        </authorList>
    </citation>
    <scope>NUCLEOTIDE SEQUENCE [LARGE SCALE GENOMIC DNA]</scope>
    <source>
        <strain evidence="12">SY62</strain>
    </source>
</reference>
<organism evidence="11 12">
    <name type="scientific">Pseudozyma hubeiensis (strain SY62)</name>
    <name type="common">Yeast</name>
    <dbReference type="NCBI Taxonomy" id="1305764"/>
    <lineage>
        <taxon>Eukaryota</taxon>
        <taxon>Fungi</taxon>
        <taxon>Dikarya</taxon>
        <taxon>Basidiomycota</taxon>
        <taxon>Ustilaginomycotina</taxon>
        <taxon>Ustilaginomycetes</taxon>
        <taxon>Ustilaginales</taxon>
        <taxon>Ustilaginaceae</taxon>
        <taxon>Pseudozyma</taxon>
    </lineage>
</organism>
<dbReference type="AlphaFoldDB" id="R9P987"/>
<dbReference type="PRINTS" id="PR00783">
    <property type="entry name" value="MINTRINSICP"/>
</dbReference>
<dbReference type="SUPFAM" id="SSF81338">
    <property type="entry name" value="Aquaporin-like"/>
    <property type="match status" value="1"/>
</dbReference>
<dbReference type="eggNOG" id="KOG0223">
    <property type="taxonomic scope" value="Eukaryota"/>
</dbReference>
<keyword evidence="3 8" id="KW-0813">Transport</keyword>
<comment type="similarity">
    <text evidence="2 8">Belongs to the MIP/aquaporin (TC 1.A.8) family.</text>
</comment>
<evidence type="ECO:0000256" key="7">
    <source>
        <dbReference type="ARBA" id="ARBA00023136"/>
    </source>
</evidence>
<keyword evidence="12" id="KW-1185">Reference proteome</keyword>
<dbReference type="Proteomes" id="UP000014071">
    <property type="component" value="Unassembled WGS sequence"/>
</dbReference>
<feature type="region of interest" description="Disordered" evidence="9">
    <location>
        <begin position="381"/>
        <end position="419"/>
    </location>
</feature>
<protein>
    <submittedName>
        <fullName evidence="11">Aquaporin</fullName>
    </submittedName>
</protein>
<accession>R9P987</accession>
<dbReference type="RefSeq" id="XP_012191394.1">
    <property type="nucleotide sequence ID" value="XM_012336004.1"/>
</dbReference>
<proteinExistence type="inferred from homology"/>
<dbReference type="PANTHER" id="PTHR19139:SF199">
    <property type="entry name" value="MIP17260P"/>
    <property type="match status" value="1"/>
</dbReference>
<feature type="transmembrane region" description="Helical" evidence="10">
    <location>
        <begin position="230"/>
        <end position="250"/>
    </location>
</feature>
<feature type="transmembrane region" description="Helical" evidence="10">
    <location>
        <begin position="163"/>
        <end position="182"/>
    </location>
</feature>
<evidence type="ECO:0000256" key="4">
    <source>
        <dbReference type="ARBA" id="ARBA00022692"/>
    </source>
</evidence>
<dbReference type="GO" id="GO:0015250">
    <property type="term" value="F:water channel activity"/>
    <property type="evidence" value="ECO:0007669"/>
    <property type="project" value="TreeGrafter"/>
</dbReference>
<evidence type="ECO:0000256" key="10">
    <source>
        <dbReference type="SAM" id="Phobius"/>
    </source>
</evidence>
<feature type="compositionally biased region" description="Polar residues" evidence="9">
    <location>
        <begin position="388"/>
        <end position="407"/>
    </location>
</feature>
<feature type="compositionally biased region" description="Polar residues" evidence="9">
    <location>
        <begin position="1"/>
        <end position="10"/>
    </location>
</feature>
<evidence type="ECO:0000256" key="2">
    <source>
        <dbReference type="ARBA" id="ARBA00006175"/>
    </source>
</evidence>
<keyword evidence="5" id="KW-0677">Repeat</keyword>
<dbReference type="EMBL" id="DF238812">
    <property type="protein sequence ID" value="GAC97807.1"/>
    <property type="molecule type" value="Genomic_DNA"/>
</dbReference>
<evidence type="ECO:0000313" key="11">
    <source>
        <dbReference type="EMBL" id="GAC97807.1"/>
    </source>
</evidence>
<feature type="compositionally biased region" description="Polar residues" evidence="9">
    <location>
        <begin position="331"/>
        <end position="341"/>
    </location>
</feature>
<dbReference type="OrthoDB" id="3222at2759"/>
<feature type="region of interest" description="Disordered" evidence="9">
    <location>
        <begin position="330"/>
        <end position="349"/>
    </location>
</feature>
<dbReference type="FunFam" id="1.20.1080.10:FF:000014">
    <property type="entry name" value="Aquaporin 1"/>
    <property type="match status" value="1"/>
</dbReference>
<comment type="subcellular location">
    <subcellularLocation>
        <location evidence="1">Membrane</location>
        <topology evidence="1">Multi-pass membrane protein</topology>
    </subcellularLocation>
</comment>
<keyword evidence="7 10" id="KW-0472">Membrane</keyword>